<gene>
    <name evidence="1" type="ORF">E1750_17655</name>
</gene>
<sequence length="145" mass="16691">MEIEIYIDGVSASCKGEFFDDSILGLMKKNSRSKLSEEFRLKNAKEMSFIKNICQNDYLPDIINQHLTFDDDFLNKLIPNDIILCSCLKPKTAVGQVLKELMVNNFQLILQNRIWMKADHLLIYFEAINISETTVLGRAIQNSNK</sequence>
<protein>
    <submittedName>
        <fullName evidence="1">Uncharacterized protein</fullName>
    </submittedName>
</protein>
<dbReference type="AlphaFoldDB" id="A0A4P6YI05"/>
<reference evidence="2" key="1">
    <citation type="submission" date="2019-03" db="EMBL/GenBank/DDBJ databases">
        <title>Flavobacterium sp.</title>
        <authorList>
            <person name="Kim H."/>
        </authorList>
    </citation>
    <scope>NUCLEOTIDE SEQUENCE [LARGE SCALE GENOMIC DNA]</scope>
    <source>
        <strain evidence="2">GS13</strain>
    </source>
</reference>
<dbReference type="EMBL" id="CP037933">
    <property type="protein sequence ID" value="QBN20537.1"/>
    <property type="molecule type" value="Genomic_DNA"/>
</dbReference>
<evidence type="ECO:0000313" key="1">
    <source>
        <dbReference type="EMBL" id="QBN20537.1"/>
    </source>
</evidence>
<keyword evidence="2" id="KW-1185">Reference proteome</keyword>
<evidence type="ECO:0000313" key="2">
    <source>
        <dbReference type="Proteomes" id="UP000291124"/>
    </source>
</evidence>
<dbReference type="Proteomes" id="UP000291124">
    <property type="component" value="Chromosome"/>
</dbReference>
<name>A0A4P6YI05_9FLAO</name>
<organism evidence="1 2">
    <name type="scientific">Flavobacterium nackdongense</name>
    <dbReference type="NCBI Taxonomy" id="2547394"/>
    <lineage>
        <taxon>Bacteria</taxon>
        <taxon>Pseudomonadati</taxon>
        <taxon>Bacteroidota</taxon>
        <taxon>Flavobacteriia</taxon>
        <taxon>Flavobacteriales</taxon>
        <taxon>Flavobacteriaceae</taxon>
        <taxon>Flavobacterium</taxon>
    </lineage>
</organism>
<dbReference type="RefSeq" id="WP_133278035.1">
    <property type="nucleotide sequence ID" value="NZ_CP037933.1"/>
</dbReference>
<dbReference type="KEGG" id="fnk:E1750_17655"/>
<accession>A0A4P6YI05</accession>
<proteinExistence type="predicted"/>